<sequence length="163" mass="17222">MDASRRAEAPQPQCKAELRAGMMLLAARIERAQGAPIAIGIDAAAAIRHLFTATFDAQTLHKVTNESIEATATVIAAYLLGQPRKDDRAWVEHAIQEMLAQPAPASVGKEAVQKRCTCGATMGHTRTCAAFDDSTMRYEPFGAAIACDAAIDALALPASKEAG</sequence>
<protein>
    <submittedName>
        <fullName evidence="1">Uncharacterized protein</fullName>
    </submittedName>
</protein>
<accession>A0ABN7Q8S6</accession>
<evidence type="ECO:0000313" key="2">
    <source>
        <dbReference type="Proteomes" id="UP000672657"/>
    </source>
</evidence>
<keyword evidence="2" id="KW-1185">Reference proteome</keyword>
<name>A0ABN7Q8S6_9BURK</name>
<comment type="caution">
    <text evidence="1">The sequence shown here is derived from an EMBL/GenBank/DDBJ whole genome shotgun (WGS) entry which is preliminary data.</text>
</comment>
<dbReference type="EMBL" id="CAJPVI010000064">
    <property type="protein sequence ID" value="CAG2159732.1"/>
    <property type="molecule type" value="Genomic_DNA"/>
</dbReference>
<proteinExistence type="predicted"/>
<dbReference type="Proteomes" id="UP000672657">
    <property type="component" value="Unassembled WGS sequence"/>
</dbReference>
<evidence type="ECO:0000313" key="1">
    <source>
        <dbReference type="EMBL" id="CAG2159732.1"/>
    </source>
</evidence>
<reference evidence="1 2" key="1">
    <citation type="submission" date="2021-03" db="EMBL/GenBank/DDBJ databases">
        <authorList>
            <person name="Peeters C."/>
        </authorList>
    </citation>
    <scope>NUCLEOTIDE SEQUENCE [LARGE SCALE GENOMIC DNA]</scope>
    <source>
        <strain evidence="1 2">LMG 26411</strain>
    </source>
</reference>
<organism evidence="1 2">
    <name type="scientific">Cupriavidus numazuensis</name>
    <dbReference type="NCBI Taxonomy" id="221992"/>
    <lineage>
        <taxon>Bacteria</taxon>
        <taxon>Pseudomonadati</taxon>
        <taxon>Pseudomonadota</taxon>
        <taxon>Betaproteobacteria</taxon>
        <taxon>Burkholderiales</taxon>
        <taxon>Burkholderiaceae</taxon>
        <taxon>Cupriavidus</taxon>
    </lineage>
</organism>
<gene>
    <name evidence="1" type="ORF">LMG26411_06936</name>
</gene>